<keyword evidence="2" id="KW-1185">Reference proteome</keyword>
<evidence type="ECO:0000313" key="2">
    <source>
        <dbReference type="Proteomes" id="UP000245340"/>
    </source>
</evidence>
<feature type="transmembrane region" description="Helical" evidence="1">
    <location>
        <begin position="96"/>
        <end position="115"/>
    </location>
</feature>
<dbReference type="RefSeq" id="XP_004411889.1">
    <property type="nucleotide sequence ID" value="XM_004411832.1"/>
</dbReference>
<dbReference type="Proteomes" id="UP000245340">
    <property type="component" value="Unplaced"/>
</dbReference>
<sequence length="206" mass="23146">MARVPWQKIHVVVLAGWRRACVICGWRCPRCPGGWDSLLEVILISLLLLGVDIVIPIVFSYPFACNCLGLHIFISIFFLTIAFLLLLLFLPRFFLVFIYLIVGLLLPIFLISVPISRHVSSILRLLHNFLLLKSLVVISELVSTAASDMMGHAGDPMQRIKKKARGGAWVAQVQGLWRESCRSPRWRRRRAAEVVAANGELDTGTT</sequence>
<feature type="transmembrane region" description="Helical" evidence="1">
    <location>
        <begin position="68"/>
        <end position="90"/>
    </location>
</feature>
<keyword evidence="1" id="KW-1133">Transmembrane helix</keyword>
<evidence type="ECO:0000313" key="3">
    <source>
        <dbReference type="RefSeq" id="XP_004411889.1"/>
    </source>
</evidence>
<accession>A0A9B0H6E2</accession>
<proteinExistence type="predicted"/>
<feature type="non-terminal residue" evidence="3">
    <location>
        <position position="206"/>
    </location>
</feature>
<keyword evidence="1" id="KW-0812">Transmembrane</keyword>
<organism evidence="2 3">
    <name type="scientific">Odobenus rosmarus divergens</name>
    <name type="common">Pacific walrus</name>
    <dbReference type="NCBI Taxonomy" id="9708"/>
    <lineage>
        <taxon>Eukaryota</taxon>
        <taxon>Metazoa</taxon>
        <taxon>Chordata</taxon>
        <taxon>Craniata</taxon>
        <taxon>Vertebrata</taxon>
        <taxon>Euteleostomi</taxon>
        <taxon>Mammalia</taxon>
        <taxon>Eutheria</taxon>
        <taxon>Laurasiatheria</taxon>
        <taxon>Carnivora</taxon>
        <taxon>Caniformia</taxon>
        <taxon>Pinnipedia</taxon>
        <taxon>Odobenidae</taxon>
        <taxon>Odobenus</taxon>
    </lineage>
</organism>
<evidence type="ECO:0000256" key="1">
    <source>
        <dbReference type="SAM" id="Phobius"/>
    </source>
</evidence>
<protein>
    <submittedName>
        <fullName evidence="3">Uncharacterized protein LOC101380255</fullName>
    </submittedName>
</protein>
<dbReference type="AlphaFoldDB" id="A0A9B0H6E2"/>
<keyword evidence="1" id="KW-0472">Membrane</keyword>
<name>A0A9B0H6E2_ODORO</name>
<reference evidence="3" key="1">
    <citation type="submission" date="2025-08" db="UniProtKB">
        <authorList>
            <consortium name="RefSeq"/>
        </authorList>
    </citation>
    <scope>IDENTIFICATION</scope>
</reference>
<gene>
    <name evidence="3" type="primary">LOC101380255</name>
</gene>
<feature type="transmembrane region" description="Helical" evidence="1">
    <location>
        <begin position="42"/>
        <end position="61"/>
    </location>
</feature>